<dbReference type="Gene3D" id="3.20.20.370">
    <property type="entry name" value="Glycoside hydrolase/deacetylase"/>
    <property type="match status" value="1"/>
</dbReference>
<dbReference type="EMBL" id="AP025591">
    <property type="protein sequence ID" value="BDG05548.1"/>
    <property type="molecule type" value="Genomic_DNA"/>
</dbReference>
<evidence type="ECO:0000256" key="2">
    <source>
        <dbReference type="SAM" id="SignalP"/>
    </source>
</evidence>
<evidence type="ECO:0000256" key="1">
    <source>
        <dbReference type="ARBA" id="ARBA00022729"/>
    </source>
</evidence>
<dbReference type="Gene3D" id="3.20.20.80">
    <property type="entry name" value="Glycosidases"/>
    <property type="match status" value="1"/>
</dbReference>
<dbReference type="Pfam" id="PF14883">
    <property type="entry name" value="GHL13"/>
    <property type="match status" value="1"/>
</dbReference>
<keyword evidence="1 2" id="KW-0732">Signal</keyword>
<dbReference type="InterPro" id="IPR011330">
    <property type="entry name" value="Glyco_hydro/deAcase_b/a-brl"/>
</dbReference>
<reference evidence="5" key="1">
    <citation type="journal article" date="2022" name="Int. J. Syst. Evol. Microbiol.">
        <title>Anaeromyxobacter oryzae sp. nov., Anaeromyxobacter diazotrophicus sp. nov. and Anaeromyxobacter paludicola sp. nov., isolated from paddy soils.</title>
        <authorList>
            <person name="Itoh H."/>
            <person name="Xu Z."/>
            <person name="Mise K."/>
            <person name="Masuda Y."/>
            <person name="Ushijima N."/>
            <person name="Hayakawa C."/>
            <person name="Shiratori Y."/>
            <person name="Senoo K."/>
        </authorList>
    </citation>
    <scope>NUCLEOTIDE SEQUENCE [LARGE SCALE GENOMIC DNA]</scope>
    <source>
        <strain evidence="5">Red232</strain>
    </source>
</reference>
<dbReference type="InterPro" id="IPR051398">
    <property type="entry name" value="Polysacch_Deacetylase"/>
</dbReference>
<protein>
    <submittedName>
        <fullName evidence="4">Poly-beta-1,6-N-acetyl-D-glucosamine N-deacetylase PgaB</fullName>
    </submittedName>
</protein>
<dbReference type="InterPro" id="IPR032772">
    <property type="entry name" value="PGA_deacetylase_PgaB_C"/>
</dbReference>
<proteinExistence type="predicted"/>
<dbReference type="SUPFAM" id="SSF88713">
    <property type="entry name" value="Glycoside hydrolase/deacetylase"/>
    <property type="match status" value="1"/>
</dbReference>
<dbReference type="Proteomes" id="UP001162891">
    <property type="component" value="Chromosome"/>
</dbReference>
<dbReference type="RefSeq" id="WP_248354482.1">
    <property type="nucleotide sequence ID" value="NZ_AP025591.1"/>
</dbReference>
<feature type="domain" description="NodB homology" evidence="3">
    <location>
        <begin position="88"/>
        <end position="336"/>
    </location>
</feature>
<evidence type="ECO:0000313" key="5">
    <source>
        <dbReference type="Proteomes" id="UP001162891"/>
    </source>
</evidence>
<feature type="chain" id="PRO_5045705214" evidence="2">
    <location>
        <begin position="24"/>
        <end position="655"/>
    </location>
</feature>
<evidence type="ECO:0000259" key="3">
    <source>
        <dbReference type="PROSITE" id="PS51677"/>
    </source>
</evidence>
<sequence length="655" mass="74623">MKTRLVSLLWALLLLAPAPRASADTEEELTVLSYHEVAERGEALVPQYAVTPTNFVRQMDWLRNHGYRFVGVRDLLAAREGRAPLPPKAVLVTFDDGYQSVYDHAWPVLKMFRIPAVINVVGGWLEEKGRVNFDGKELPRGKLLSWPELREMSESGLVEIGSHSCDLHRGIVGNPQGNLEPAATTRRYLPDEKRYEDEATYRRRVEADLERNNSLIRRHTGKAPRVIAWPYGRYNEITREIAAKLGMPIGLTLDDGANVHETPLWALRRILVESGMALWDLAREIAIRNQNLSDNDRPQKIMHVDLDYVYDADPAQQDRNLGHLLDRIEKMGVNTVYLQAFSDPDGNGSADSVYFPCRRLPMRADLFNRAAWQIRTRTQVKRLYAWMPALAWELPATDPAAHDRVETVAGDHTDRVNMGYRRLSPFSPRAREAIREIYEDLARAAPFEGILFHDDLTLSDYEDASPSALATYRAWGLPGSVEEIRKSDDLLGRWTIFKINALDDFALDLAAVVRRQQPALRVARNLYARVALNPKAEVWYSQSLDNSIARYDFTAIMAMPYMEKAPDQAAFFHDLVHAVDYRDAMKKVVFELQTVDWRNDSRLVPSEELADTIRSLYGMGVEHVGFYPDALFRDHPSPRVLKPALDAKPNAPEMR</sequence>
<dbReference type="PANTHER" id="PTHR34216:SF7">
    <property type="entry name" value="POLY-BETA-1,6-N-ACETYL-D-GLUCOSAMINE N-DEACETYLASE"/>
    <property type="match status" value="1"/>
</dbReference>
<name>A0ABN6N117_9BACT</name>
<organism evidence="4 5">
    <name type="scientific">Anaeromyxobacter oryzae</name>
    <dbReference type="NCBI Taxonomy" id="2918170"/>
    <lineage>
        <taxon>Bacteria</taxon>
        <taxon>Pseudomonadati</taxon>
        <taxon>Myxococcota</taxon>
        <taxon>Myxococcia</taxon>
        <taxon>Myxococcales</taxon>
        <taxon>Cystobacterineae</taxon>
        <taxon>Anaeromyxobacteraceae</taxon>
        <taxon>Anaeromyxobacter</taxon>
    </lineage>
</organism>
<dbReference type="InterPro" id="IPR023854">
    <property type="entry name" value="PGA_deacetylase_PgaB"/>
</dbReference>
<accession>A0ABN6N117</accession>
<dbReference type="Pfam" id="PF01522">
    <property type="entry name" value="Polysacc_deac_1"/>
    <property type="match status" value="1"/>
</dbReference>
<dbReference type="InterPro" id="IPR002509">
    <property type="entry name" value="NODB_dom"/>
</dbReference>
<dbReference type="CDD" id="cd10964">
    <property type="entry name" value="CE4_PgaB_5s"/>
    <property type="match status" value="1"/>
</dbReference>
<feature type="signal peptide" evidence="2">
    <location>
        <begin position="1"/>
        <end position="23"/>
    </location>
</feature>
<evidence type="ECO:0000313" key="4">
    <source>
        <dbReference type="EMBL" id="BDG05548.1"/>
    </source>
</evidence>
<dbReference type="PANTHER" id="PTHR34216">
    <property type="match status" value="1"/>
</dbReference>
<dbReference type="PROSITE" id="PS51677">
    <property type="entry name" value="NODB"/>
    <property type="match status" value="1"/>
</dbReference>
<keyword evidence="5" id="KW-1185">Reference proteome</keyword>
<dbReference type="NCBIfam" id="TIGR03938">
    <property type="entry name" value="deacetyl_PgaB"/>
    <property type="match status" value="1"/>
</dbReference>
<gene>
    <name evidence="4" type="primary">pgaB</name>
    <name evidence="4" type="ORF">AMOR_45440</name>
</gene>